<keyword evidence="5 6" id="KW-0408">Iron</keyword>
<dbReference type="GO" id="GO:0046872">
    <property type="term" value="F:metal ion binding"/>
    <property type="evidence" value="ECO:0007669"/>
    <property type="project" value="UniProtKB-KW"/>
</dbReference>
<dbReference type="PANTHER" id="PTHR12918">
    <property type="entry name" value="CYSTEINE DIOXYGENASE"/>
    <property type="match status" value="1"/>
</dbReference>
<feature type="region of interest" description="Disordered" evidence="7">
    <location>
        <begin position="1"/>
        <end position="49"/>
    </location>
</feature>
<accession>A0ABC8C097</accession>
<dbReference type="InterPro" id="IPR011051">
    <property type="entry name" value="RmlC_Cupin_sf"/>
</dbReference>
<dbReference type="CDD" id="cd10548">
    <property type="entry name" value="cupin_CDO"/>
    <property type="match status" value="1"/>
</dbReference>
<organism evidence="8 9">
    <name type="scientific">Kitasatospora albolonga</name>
    <dbReference type="NCBI Taxonomy" id="68173"/>
    <lineage>
        <taxon>Bacteria</taxon>
        <taxon>Bacillati</taxon>
        <taxon>Actinomycetota</taxon>
        <taxon>Actinomycetes</taxon>
        <taxon>Kitasatosporales</taxon>
        <taxon>Streptomycetaceae</taxon>
        <taxon>Kitasatospora</taxon>
    </lineage>
</organism>
<keyword evidence="2 6" id="KW-0479">Metal-binding</keyword>
<dbReference type="EMBL" id="CP020563">
    <property type="protein sequence ID" value="ARF75732.1"/>
    <property type="molecule type" value="Genomic_DNA"/>
</dbReference>
<feature type="compositionally biased region" description="Low complexity" evidence="7">
    <location>
        <begin position="1"/>
        <end position="11"/>
    </location>
</feature>
<proteinExistence type="inferred from homology"/>
<protein>
    <submittedName>
        <fullName evidence="8">Cysteine dioxygenase</fullName>
    </submittedName>
</protein>
<dbReference type="GO" id="GO:0051213">
    <property type="term" value="F:dioxygenase activity"/>
    <property type="evidence" value="ECO:0007669"/>
    <property type="project" value="UniProtKB-KW"/>
</dbReference>
<reference evidence="8 9" key="1">
    <citation type="submission" date="2017-04" db="EMBL/GenBank/DDBJ databases">
        <title>The complete genome sequence of Streptomyces albolongus YIM 101047, the producer of novel bafilomycins and novel odoriferous sesquiterpenoids.</title>
        <authorList>
            <person name="Yin M."/>
            <person name="Jiang Y."/>
        </authorList>
    </citation>
    <scope>NUCLEOTIDE SEQUENCE [LARGE SCALE GENOMIC DNA]</scope>
    <source>
        <strain evidence="8 9">YIM 101047</strain>
    </source>
</reference>
<evidence type="ECO:0000256" key="1">
    <source>
        <dbReference type="ARBA" id="ARBA00006622"/>
    </source>
</evidence>
<gene>
    <name evidence="8" type="ORF">B7C62_28345</name>
</gene>
<dbReference type="RefSeq" id="WP_084750405.1">
    <property type="nucleotide sequence ID" value="NZ_CP020563.1"/>
</dbReference>
<evidence type="ECO:0000313" key="9">
    <source>
        <dbReference type="Proteomes" id="UP000192251"/>
    </source>
</evidence>
<feature type="binding site" evidence="6">
    <location>
        <position position="125"/>
    </location>
    <ligand>
        <name>Fe cation</name>
        <dbReference type="ChEBI" id="CHEBI:24875"/>
        <note>catalytic</note>
    </ligand>
</feature>
<comment type="similarity">
    <text evidence="1">Belongs to the cysteine dioxygenase family.</text>
</comment>
<sequence length="230" mass="23582">MSSPSPAVPTAAPVPSPTAPAGAGAPVAPGGVPAASGTSATSAASGASAVSGPVVSARVGSARAAASGPTVAELLDFVRRTAEDLDLIASLPLDPEGRTWVRLEGPGGSEAWLIGWPPGSGTGWHDHADSVGAFTTAAGTLKEHSLAVRLPTDGWKTLELNDGVDRSRELAAGQGRAFGQNHVHEVLNESDSVHAVSVHAYYPPLPLIRRFSRTGAVLRLEQTERPEDWQ</sequence>
<feature type="compositionally biased region" description="Low complexity" evidence="7">
    <location>
        <begin position="19"/>
        <end position="49"/>
    </location>
</feature>
<dbReference type="Pfam" id="PF05995">
    <property type="entry name" value="CDO_I"/>
    <property type="match status" value="1"/>
</dbReference>
<evidence type="ECO:0000313" key="8">
    <source>
        <dbReference type="EMBL" id="ARF75732.1"/>
    </source>
</evidence>
<evidence type="ECO:0000256" key="3">
    <source>
        <dbReference type="ARBA" id="ARBA00022964"/>
    </source>
</evidence>
<feature type="binding site" evidence="6">
    <location>
        <position position="127"/>
    </location>
    <ligand>
        <name>Fe cation</name>
        <dbReference type="ChEBI" id="CHEBI:24875"/>
        <note>catalytic</note>
    </ligand>
</feature>
<dbReference type="AlphaFoldDB" id="A0ABC8C097"/>
<dbReference type="Proteomes" id="UP000192251">
    <property type="component" value="Chromosome"/>
</dbReference>
<dbReference type="KEGG" id="kab:B7C62_28345"/>
<keyword evidence="3 8" id="KW-0223">Dioxygenase</keyword>
<keyword evidence="4" id="KW-0560">Oxidoreductase</keyword>
<evidence type="ECO:0000256" key="4">
    <source>
        <dbReference type="ARBA" id="ARBA00023002"/>
    </source>
</evidence>
<evidence type="ECO:0000256" key="6">
    <source>
        <dbReference type="PIRSR" id="PIRSR610300-51"/>
    </source>
</evidence>
<feature type="binding site" evidence="6">
    <location>
        <position position="184"/>
    </location>
    <ligand>
        <name>Fe cation</name>
        <dbReference type="ChEBI" id="CHEBI:24875"/>
        <note>catalytic</note>
    </ligand>
</feature>
<dbReference type="Gene3D" id="2.60.120.10">
    <property type="entry name" value="Jelly Rolls"/>
    <property type="match status" value="1"/>
</dbReference>
<dbReference type="SUPFAM" id="SSF51182">
    <property type="entry name" value="RmlC-like cupins"/>
    <property type="match status" value="1"/>
</dbReference>
<keyword evidence="9" id="KW-1185">Reference proteome</keyword>
<dbReference type="InterPro" id="IPR014710">
    <property type="entry name" value="RmlC-like_jellyroll"/>
</dbReference>
<dbReference type="PANTHER" id="PTHR12918:SF1">
    <property type="entry name" value="CYSTEINE DIOXYGENASE TYPE 1"/>
    <property type="match status" value="1"/>
</dbReference>
<dbReference type="InterPro" id="IPR010300">
    <property type="entry name" value="CDO_1"/>
</dbReference>
<evidence type="ECO:0000256" key="5">
    <source>
        <dbReference type="ARBA" id="ARBA00023004"/>
    </source>
</evidence>
<name>A0ABC8C097_9ACTN</name>
<evidence type="ECO:0000256" key="2">
    <source>
        <dbReference type="ARBA" id="ARBA00022723"/>
    </source>
</evidence>
<evidence type="ECO:0000256" key="7">
    <source>
        <dbReference type="SAM" id="MobiDB-lite"/>
    </source>
</evidence>